<dbReference type="Pfam" id="PF04516">
    <property type="entry name" value="CP2"/>
    <property type="match status" value="1"/>
</dbReference>
<feature type="compositionally biased region" description="Polar residues" evidence="8">
    <location>
        <begin position="786"/>
        <end position="823"/>
    </location>
</feature>
<feature type="compositionally biased region" description="Low complexity" evidence="8">
    <location>
        <begin position="200"/>
        <end position="213"/>
    </location>
</feature>
<dbReference type="GO" id="GO:0005634">
    <property type="term" value="C:nucleus"/>
    <property type="evidence" value="ECO:0007669"/>
    <property type="project" value="UniProtKB-SubCell"/>
</dbReference>
<dbReference type="PANTHER" id="PTHR11037:SF21">
    <property type="entry name" value="GEMINI, ISOFORM C"/>
    <property type="match status" value="1"/>
</dbReference>
<keyword evidence="6 7" id="KW-0539">Nucleus</keyword>
<evidence type="ECO:0000259" key="9">
    <source>
        <dbReference type="PROSITE" id="PS51968"/>
    </source>
</evidence>
<evidence type="ECO:0000256" key="8">
    <source>
        <dbReference type="SAM" id="MobiDB-lite"/>
    </source>
</evidence>
<evidence type="ECO:0000256" key="2">
    <source>
        <dbReference type="ARBA" id="ARBA00010852"/>
    </source>
</evidence>
<organism evidence="10">
    <name type="scientific">Hirondellea gigas</name>
    <dbReference type="NCBI Taxonomy" id="1518452"/>
    <lineage>
        <taxon>Eukaryota</taxon>
        <taxon>Metazoa</taxon>
        <taxon>Ecdysozoa</taxon>
        <taxon>Arthropoda</taxon>
        <taxon>Crustacea</taxon>
        <taxon>Multicrustacea</taxon>
        <taxon>Malacostraca</taxon>
        <taxon>Eumalacostraca</taxon>
        <taxon>Peracarida</taxon>
        <taxon>Amphipoda</taxon>
        <taxon>Amphilochidea</taxon>
        <taxon>Lysianassida</taxon>
        <taxon>Lysianassidira</taxon>
        <taxon>Lysianassoidea</taxon>
        <taxon>Lysianassidae</taxon>
        <taxon>Hirondellea</taxon>
    </lineage>
</organism>
<feature type="region of interest" description="Disordered" evidence="8">
    <location>
        <begin position="538"/>
        <end position="571"/>
    </location>
</feature>
<dbReference type="InterPro" id="IPR013761">
    <property type="entry name" value="SAM/pointed_sf"/>
</dbReference>
<dbReference type="GO" id="GO:0000978">
    <property type="term" value="F:RNA polymerase II cis-regulatory region sequence-specific DNA binding"/>
    <property type="evidence" value="ECO:0007669"/>
    <property type="project" value="TreeGrafter"/>
</dbReference>
<feature type="compositionally biased region" description="Low complexity" evidence="8">
    <location>
        <begin position="238"/>
        <end position="255"/>
    </location>
</feature>
<accession>A0A6A7G2M3</accession>
<dbReference type="PANTHER" id="PTHR11037">
    <property type="entry name" value="TRANSCRIPTION FACTOR CP2"/>
    <property type="match status" value="1"/>
</dbReference>
<dbReference type="Pfam" id="PF25416">
    <property type="entry name" value="GRHL1_C"/>
    <property type="match status" value="1"/>
</dbReference>
<feature type="region of interest" description="Disordered" evidence="8">
    <location>
        <begin position="724"/>
        <end position="844"/>
    </location>
</feature>
<feature type="compositionally biased region" description="Polar residues" evidence="8">
    <location>
        <begin position="832"/>
        <end position="844"/>
    </location>
</feature>
<evidence type="ECO:0000256" key="5">
    <source>
        <dbReference type="ARBA" id="ARBA00023163"/>
    </source>
</evidence>
<dbReference type="Pfam" id="PF18016">
    <property type="entry name" value="SAM_3"/>
    <property type="match status" value="1"/>
</dbReference>
<dbReference type="InterPro" id="IPR007604">
    <property type="entry name" value="CP2"/>
</dbReference>
<feature type="compositionally biased region" description="Gly residues" evidence="8">
    <location>
        <begin position="256"/>
        <end position="265"/>
    </location>
</feature>
<name>A0A6A7G2M3_9CRUS</name>
<keyword evidence="3" id="KW-0805">Transcription regulation</keyword>
<keyword evidence="4 7" id="KW-0238">DNA-binding</keyword>
<feature type="region of interest" description="Disordered" evidence="8">
    <location>
        <begin position="200"/>
        <end position="325"/>
    </location>
</feature>
<dbReference type="InterPro" id="IPR040167">
    <property type="entry name" value="TF_CP2-like"/>
</dbReference>
<dbReference type="Gene3D" id="1.10.150.50">
    <property type="entry name" value="Transcription Factor, Ets-1"/>
    <property type="match status" value="1"/>
</dbReference>
<feature type="region of interest" description="Disordered" evidence="8">
    <location>
        <begin position="165"/>
        <end position="187"/>
    </location>
</feature>
<proteinExistence type="evidence at transcript level"/>
<comment type="similarity">
    <text evidence="2">Belongs to the grh/CP2 family. CP2 subfamily.</text>
</comment>
<feature type="compositionally biased region" description="Low complexity" evidence="8">
    <location>
        <begin position="175"/>
        <end position="187"/>
    </location>
</feature>
<sequence length="844" mass="91038">MKFTSRIRISFHERRFQFVEREQLSQWQQIRPNERIVEIDVPLSYGITDVQQCKSKLTVVQFDWDPNKDVAAYIKVNCISTEFTQRKHGGEKGVPFRIQIETYASNNGIMERLFVCGCQIKVFKLKGADRKHKQDRDKISKLSASEREKYQESCDCTIMTPYTGDMVYQPDDDGNNSSDNNEAANDSTNNASLFAINPEQQPQQLQQQQQQQPSSGPCSRTQTPVGIGGGPPQPPPIHLHQGQPNTASSSSSVSSSGGGGGGGGNSNNNSCSSTTEASPIEQRKQHAFTPNMRSDRGFSPAPSPADQDSFNSISGGSGGGGNSAVLEGDETAAALQHWLALHRFSQHAATFANFAATDILRLSRQEMIQICGLADGIRLFNALHAKSLAPRLTLYVCAEGERLYTAVYLERATYRELSKKLAALLAIHRTSIQDIYMIGPAGVHVKLNDEVVRNFPDECLLMCSAYTTSPVATPIEESKPFATQQQQLFTVVLSVQPKTVSNTSNVILTPPTRGLALHDHSSSVGNSGVLDIGPSNFGIQLQPLPPPPPHLHHQSSPSSQQPPPPPRSLFRAHPIVPVVSSLPMTLPHNIASSHLIVSSQSVGSPSCIVPSHVSENLHVNVNVGPTAVVNAQYNASRIGGVATSSTSSTFGDAFIVPRVPNSNVVNSSSTNSVSSNGNNCITSHSSCGGSNNSSNIIINSSESLSLSSTSSLSPINNSGQIDFFENVAGGSSSSSNDEQMLNNSPSPNAQQQQQHHHHRQSQQQQHQNHHPQQQQRKHSHGHLSSPPMQSSGNFSRASPSLNRLNINGSNQGNSFQTPVSGPQAQFEPPCSASGSINTTTQFHS</sequence>
<comment type="subcellular location">
    <subcellularLocation>
        <location evidence="1 7">Nucleus</location>
    </subcellularLocation>
</comment>
<dbReference type="AlphaFoldDB" id="A0A6A7G2M3"/>
<dbReference type="InterPro" id="IPR041418">
    <property type="entry name" value="SAM_3"/>
</dbReference>
<evidence type="ECO:0000256" key="1">
    <source>
        <dbReference type="ARBA" id="ARBA00004123"/>
    </source>
</evidence>
<evidence type="ECO:0000256" key="7">
    <source>
        <dbReference type="PROSITE-ProRule" id="PRU01313"/>
    </source>
</evidence>
<reference evidence="10" key="1">
    <citation type="submission" date="2017-11" db="EMBL/GenBank/DDBJ databases">
        <title>The sensing device of the deep-sea amphipod.</title>
        <authorList>
            <person name="Kobayashi H."/>
            <person name="Nagahama T."/>
            <person name="Arai W."/>
            <person name="Sasagawa Y."/>
            <person name="Umeda M."/>
            <person name="Hayashi T."/>
            <person name="Nikaido I."/>
            <person name="Watanabe H."/>
            <person name="Oguri K."/>
            <person name="Kitazato H."/>
            <person name="Fujioka K."/>
            <person name="Kido Y."/>
            <person name="Takami H."/>
        </authorList>
    </citation>
    <scope>NUCLEOTIDE SEQUENCE</scope>
    <source>
        <tissue evidence="10">Whole body</tissue>
    </source>
</reference>
<evidence type="ECO:0000256" key="6">
    <source>
        <dbReference type="ARBA" id="ARBA00023242"/>
    </source>
</evidence>
<evidence type="ECO:0000313" key="10">
    <source>
        <dbReference type="EMBL" id="LAC25040.1"/>
    </source>
</evidence>
<keyword evidence="5" id="KW-0804">Transcription</keyword>
<dbReference type="EMBL" id="IACT01005897">
    <property type="protein sequence ID" value="LAC25040.1"/>
    <property type="molecule type" value="mRNA"/>
</dbReference>
<evidence type="ECO:0000256" key="4">
    <source>
        <dbReference type="ARBA" id="ARBA00023125"/>
    </source>
</evidence>
<evidence type="ECO:0000256" key="3">
    <source>
        <dbReference type="ARBA" id="ARBA00023015"/>
    </source>
</evidence>
<feature type="domain" description="Grh/CP2 DB" evidence="9">
    <location>
        <begin position="1"/>
        <end position="194"/>
    </location>
</feature>
<dbReference type="GO" id="GO:0001228">
    <property type="term" value="F:DNA-binding transcription activator activity, RNA polymerase II-specific"/>
    <property type="evidence" value="ECO:0007669"/>
    <property type="project" value="TreeGrafter"/>
</dbReference>
<protein>
    <submittedName>
        <fullName evidence="10">Transcription factor CP2-like</fullName>
    </submittedName>
</protein>
<feature type="compositionally biased region" description="Polar residues" evidence="8">
    <location>
        <begin position="729"/>
        <end position="749"/>
    </location>
</feature>
<dbReference type="InterPro" id="IPR057520">
    <property type="entry name" value="GRHL1/CP2_C"/>
</dbReference>
<dbReference type="PROSITE" id="PS51968">
    <property type="entry name" value="GRH_CP2_DB"/>
    <property type="match status" value="1"/>
</dbReference>
<feature type="compositionally biased region" description="Low complexity" evidence="8">
    <location>
        <begin position="761"/>
        <end position="774"/>
    </location>
</feature>